<comment type="caution">
    <text evidence="1">The sequence shown here is derived from an EMBL/GenBank/DDBJ whole genome shotgun (WGS) entry which is preliminary data.</text>
</comment>
<name>A0A480AYD1_9BURK</name>
<evidence type="ECO:0000313" key="1">
    <source>
        <dbReference type="EMBL" id="GCL66363.1"/>
    </source>
</evidence>
<gene>
    <name evidence="1" type="ORF">AQPW35_54440</name>
</gene>
<protein>
    <submittedName>
        <fullName evidence="1">Uncharacterized protein</fullName>
    </submittedName>
</protein>
<keyword evidence="2" id="KW-1185">Reference proteome</keyword>
<organism evidence="1 2">
    <name type="scientific">Pseudaquabacterium pictum</name>
    <dbReference type="NCBI Taxonomy" id="2315236"/>
    <lineage>
        <taxon>Bacteria</taxon>
        <taxon>Pseudomonadati</taxon>
        <taxon>Pseudomonadota</taxon>
        <taxon>Betaproteobacteria</taxon>
        <taxon>Burkholderiales</taxon>
        <taxon>Sphaerotilaceae</taxon>
        <taxon>Pseudaquabacterium</taxon>
    </lineage>
</organism>
<dbReference type="Proteomes" id="UP000301751">
    <property type="component" value="Unassembled WGS sequence"/>
</dbReference>
<dbReference type="AlphaFoldDB" id="A0A480AYD1"/>
<dbReference type="EMBL" id="BJCL01000038">
    <property type="protein sequence ID" value="GCL66363.1"/>
    <property type="molecule type" value="Genomic_DNA"/>
</dbReference>
<proteinExistence type="predicted"/>
<evidence type="ECO:0000313" key="2">
    <source>
        <dbReference type="Proteomes" id="UP000301751"/>
    </source>
</evidence>
<reference evidence="2" key="1">
    <citation type="submission" date="2019-03" db="EMBL/GenBank/DDBJ databases">
        <title>Aquabacterium pictum sp.nov., the first bacteriochlorophyll a-containing freshwater bacterium in the genus Aquabacterium of the class Betaproteobacteria.</title>
        <authorList>
            <person name="Hirose S."/>
            <person name="Tank M."/>
            <person name="Hara E."/>
            <person name="Tamaki H."/>
            <person name="Takaichi S."/>
            <person name="Haruta S."/>
            <person name="Hanada S."/>
        </authorList>
    </citation>
    <scope>NUCLEOTIDE SEQUENCE [LARGE SCALE GENOMIC DNA]</scope>
    <source>
        <strain evidence="2">W35</strain>
    </source>
</reference>
<accession>A0A480AYD1</accession>
<sequence>MREFKDYFREVGEASSRSRAVDLLADEFASEDRTHFLGFCYTSAGQTHCVKWSELTEDERLRLT</sequence>